<dbReference type="InterPro" id="IPR016181">
    <property type="entry name" value="Acyl_CoA_acyltransferase"/>
</dbReference>
<protein>
    <submittedName>
        <fullName evidence="2">GNAT family N-acetyltransferase</fullName>
    </submittedName>
</protein>
<dbReference type="PROSITE" id="PS51186">
    <property type="entry name" value="GNAT"/>
    <property type="match status" value="1"/>
</dbReference>
<dbReference type="PANTHER" id="PTHR43792:SF1">
    <property type="entry name" value="N-ACETYLTRANSFERASE DOMAIN-CONTAINING PROTEIN"/>
    <property type="match status" value="1"/>
</dbReference>
<accession>A0A939EKD3</accession>
<evidence type="ECO:0000313" key="2">
    <source>
        <dbReference type="EMBL" id="MBO0343830.1"/>
    </source>
</evidence>
<proteinExistence type="predicted"/>
<reference evidence="2" key="1">
    <citation type="submission" date="2021-03" db="EMBL/GenBank/DDBJ databases">
        <title>Roseibium sp. CAU 1637 isolated from Incheon.</title>
        <authorList>
            <person name="Kim W."/>
        </authorList>
    </citation>
    <scope>NUCLEOTIDE SEQUENCE</scope>
    <source>
        <strain evidence="2">CAU 1637</strain>
    </source>
</reference>
<dbReference type="PANTHER" id="PTHR43792">
    <property type="entry name" value="GNAT FAMILY, PUTATIVE (AFU_ORTHOLOGUE AFUA_3G00765)-RELATED-RELATED"/>
    <property type="match status" value="1"/>
</dbReference>
<comment type="caution">
    <text evidence="2">The sequence shown here is derived from an EMBL/GenBank/DDBJ whole genome shotgun (WGS) entry which is preliminary data.</text>
</comment>
<evidence type="ECO:0000259" key="1">
    <source>
        <dbReference type="PROSITE" id="PS51186"/>
    </source>
</evidence>
<dbReference type="AlphaFoldDB" id="A0A939EKD3"/>
<organism evidence="2 3">
    <name type="scientific">Roseibium limicola</name>
    <dbReference type="NCBI Taxonomy" id="2816037"/>
    <lineage>
        <taxon>Bacteria</taxon>
        <taxon>Pseudomonadati</taxon>
        <taxon>Pseudomonadota</taxon>
        <taxon>Alphaproteobacteria</taxon>
        <taxon>Hyphomicrobiales</taxon>
        <taxon>Stappiaceae</taxon>
        <taxon>Roseibium</taxon>
    </lineage>
</organism>
<evidence type="ECO:0000313" key="3">
    <source>
        <dbReference type="Proteomes" id="UP000664779"/>
    </source>
</evidence>
<dbReference type="Proteomes" id="UP000664779">
    <property type="component" value="Unassembled WGS sequence"/>
</dbReference>
<dbReference type="EMBL" id="JAFLNF010000001">
    <property type="protein sequence ID" value="MBO0343830.1"/>
    <property type="molecule type" value="Genomic_DNA"/>
</dbReference>
<dbReference type="RefSeq" id="WP_206937563.1">
    <property type="nucleotide sequence ID" value="NZ_JAFLNF010000001.1"/>
</dbReference>
<dbReference type="Gene3D" id="3.40.630.30">
    <property type="match status" value="1"/>
</dbReference>
<dbReference type="InterPro" id="IPR051531">
    <property type="entry name" value="N-acetyltransferase"/>
</dbReference>
<dbReference type="Pfam" id="PF13302">
    <property type="entry name" value="Acetyltransf_3"/>
    <property type="match status" value="1"/>
</dbReference>
<feature type="domain" description="N-acetyltransferase" evidence="1">
    <location>
        <begin position="12"/>
        <end position="167"/>
    </location>
</feature>
<dbReference type="InterPro" id="IPR000182">
    <property type="entry name" value="GNAT_dom"/>
</dbReference>
<name>A0A939EKD3_9HYPH</name>
<keyword evidence="3" id="KW-1185">Reference proteome</keyword>
<gene>
    <name evidence="2" type="ORF">J0X15_01235</name>
</gene>
<dbReference type="GO" id="GO:0016747">
    <property type="term" value="F:acyltransferase activity, transferring groups other than amino-acyl groups"/>
    <property type="evidence" value="ECO:0007669"/>
    <property type="project" value="InterPro"/>
</dbReference>
<sequence>MSLIPTLQSERLVLRPQTADDWPAYFELMTSERARFMGGPFDQFGSWALFCHDLAQWQLFGHGALMVALKDGGTCVGQVGINHGPLFPEKELGWMVYEPHEGKGYASEAAETLRQWAFETLGLLTLVSYVDKDNGPSIRLAERLGAVLDPAAKRNDPKDLVYRHPRVV</sequence>
<dbReference type="SUPFAM" id="SSF55729">
    <property type="entry name" value="Acyl-CoA N-acyltransferases (Nat)"/>
    <property type="match status" value="1"/>
</dbReference>